<evidence type="ECO:0000256" key="8">
    <source>
        <dbReference type="HAMAP-Rule" id="MF_00255"/>
    </source>
</evidence>
<keyword evidence="6 8" id="KW-0030">Aminoacyl-tRNA synthetase</keyword>
<evidence type="ECO:0000256" key="2">
    <source>
        <dbReference type="ARBA" id="ARBA00022598"/>
    </source>
</evidence>
<evidence type="ECO:0000256" key="3">
    <source>
        <dbReference type="ARBA" id="ARBA00022741"/>
    </source>
</evidence>
<dbReference type="PROSITE" id="PS50861">
    <property type="entry name" value="AA_TRNA_LIGASE_II_GLYAB"/>
    <property type="match status" value="1"/>
</dbReference>
<evidence type="ECO:0000256" key="1">
    <source>
        <dbReference type="ARBA" id="ARBA00008226"/>
    </source>
</evidence>
<evidence type="ECO:0000313" key="9">
    <source>
        <dbReference type="EMBL" id="MBG9985899.1"/>
    </source>
</evidence>
<dbReference type="Pfam" id="PF02092">
    <property type="entry name" value="tRNA_synt_2f"/>
    <property type="match status" value="1"/>
</dbReference>
<comment type="subunit">
    <text evidence="8">Tetramer of two alpha and two beta subunits.</text>
</comment>
<dbReference type="PANTHER" id="PTHR30075">
    <property type="entry name" value="GLYCYL-TRNA SYNTHETASE"/>
    <property type="match status" value="1"/>
</dbReference>
<dbReference type="SUPFAM" id="SSF109604">
    <property type="entry name" value="HD-domain/PDEase-like"/>
    <property type="match status" value="1"/>
</dbReference>
<comment type="catalytic activity">
    <reaction evidence="7 8">
        <text>tRNA(Gly) + glycine + ATP = glycyl-tRNA(Gly) + AMP + diphosphate</text>
        <dbReference type="Rhea" id="RHEA:16013"/>
        <dbReference type="Rhea" id="RHEA-COMP:9664"/>
        <dbReference type="Rhea" id="RHEA-COMP:9683"/>
        <dbReference type="ChEBI" id="CHEBI:30616"/>
        <dbReference type="ChEBI" id="CHEBI:33019"/>
        <dbReference type="ChEBI" id="CHEBI:57305"/>
        <dbReference type="ChEBI" id="CHEBI:78442"/>
        <dbReference type="ChEBI" id="CHEBI:78522"/>
        <dbReference type="ChEBI" id="CHEBI:456215"/>
        <dbReference type="EC" id="6.1.1.14"/>
    </reaction>
</comment>
<accession>A0ABS0LPC9</accession>
<dbReference type="EMBL" id="JACBXQ010000002">
    <property type="protein sequence ID" value="MBG9985899.1"/>
    <property type="molecule type" value="Genomic_DNA"/>
</dbReference>
<dbReference type="GO" id="GO:0004820">
    <property type="term" value="F:glycine-tRNA ligase activity"/>
    <property type="evidence" value="ECO:0007669"/>
    <property type="project" value="UniProtKB-EC"/>
</dbReference>
<dbReference type="NCBIfam" id="TIGR00211">
    <property type="entry name" value="glyS"/>
    <property type="match status" value="1"/>
</dbReference>
<keyword evidence="10" id="KW-1185">Reference proteome</keyword>
<gene>
    <name evidence="8" type="primary">glyS</name>
    <name evidence="9" type="ORF">HZY91_03205</name>
</gene>
<dbReference type="PRINTS" id="PR01045">
    <property type="entry name" value="TRNASYNTHGB"/>
</dbReference>
<dbReference type="RefSeq" id="WP_197114723.1">
    <property type="nucleotide sequence ID" value="NZ_JACBXQ010000002.1"/>
</dbReference>
<evidence type="ECO:0000256" key="7">
    <source>
        <dbReference type="ARBA" id="ARBA00047937"/>
    </source>
</evidence>
<name>A0ABS0LPC9_9LACT</name>
<dbReference type="InterPro" id="IPR006194">
    <property type="entry name" value="Gly-tRNA-synth_heterodimer"/>
</dbReference>
<evidence type="ECO:0000256" key="6">
    <source>
        <dbReference type="ARBA" id="ARBA00023146"/>
    </source>
</evidence>
<keyword evidence="4 8" id="KW-0067">ATP-binding</keyword>
<reference evidence="9 10" key="1">
    <citation type="submission" date="2020-07" db="EMBL/GenBank/DDBJ databases">
        <title>Facklamia lactis sp. nov., isolated from raw milk.</title>
        <authorList>
            <person name="Doll E.V."/>
            <person name="Huptas C."/>
            <person name="Staib L."/>
            <person name="Wenning M."/>
            <person name="Scherer S."/>
        </authorList>
    </citation>
    <scope>NUCLEOTIDE SEQUENCE [LARGE SCALE GENOMIC DNA]</scope>
    <source>
        <strain evidence="9 10">DSM 111018</strain>
    </source>
</reference>
<keyword evidence="2 8" id="KW-0436">Ligase</keyword>
<dbReference type="InterPro" id="IPR015944">
    <property type="entry name" value="Gly-tRNA-synth_bsu"/>
</dbReference>
<comment type="caution">
    <text evidence="9">The sequence shown here is derived from an EMBL/GenBank/DDBJ whole genome shotgun (WGS) entry which is preliminary data.</text>
</comment>
<evidence type="ECO:0000256" key="4">
    <source>
        <dbReference type="ARBA" id="ARBA00022840"/>
    </source>
</evidence>
<dbReference type="HAMAP" id="MF_00255">
    <property type="entry name" value="Gly_tRNA_synth_beta"/>
    <property type="match status" value="1"/>
</dbReference>
<protein>
    <recommendedName>
        <fullName evidence="8">Glycine--tRNA ligase beta subunit</fullName>
        <ecNumber evidence="8">6.1.1.14</ecNumber>
    </recommendedName>
    <alternativeName>
        <fullName evidence="8">Glycyl-tRNA synthetase beta subunit</fullName>
        <shortName evidence="8">GlyRS</shortName>
    </alternativeName>
</protein>
<proteinExistence type="inferred from homology"/>
<sequence>MVQYLLEIGMEEIPARFLLSLRNQLQEKVENYLKDERITYGRVESFATPRRLAVRVSDLAEKQTSKEEEVRGPSLKVARDEEGKLTKAALGFLRGQGAKEEDIFVKTVKNTDYIFVNKIAEQLDVSEVLSGLGKVLGSLNFPVSMRWSDLEIEYIRPIHWIVSLLDSQIIDLNFAGIGASNLSRGHRFLGSGKFIEITSASHYESQLEQEFVITNFEQRKKIIAEQIAAIAQQNSWIIPENEELLEEVTAMVEWPTAFYGEFEEEYLQVPHEMLITAMRDHQRYFYAIDKENSDLLPIFISVRNGNNDRIENVIRGNQKVLKARLSDAKFFYEEDLKNSLDDYLLRLETLNEHFKLGTLADKQIRVGQLVKEIGAQLKLADKELAISERASQLYKFDLVTLAVDEFSELQGVMGGIYAKHYGEPEAVVQAISQQYLPHNSGGDLPIETSSALLALADKLDTLMAYFTVGLIPTGSNDPFALRRQAMGLVEIIADQNWQLNLEEILTKVNYNAQKISSETLQALVNFVKARIQVYLENRNIDYDIIQSALSQKMLKPLRMIETAIKLQELRHQDKGQFRLLIENLSRVVNLGEKITEEVELKVDLAQTELEKDLINRVLGMHHEGEISERINSYQEVSPIIAKYFEEHMINADDETICFNRYQLMFQLTQLILDLFDPRMIVSK</sequence>
<keyword evidence="3 8" id="KW-0547">Nucleotide-binding</keyword>
<comment type="subcellular location">
    <subcellularLocation>
        <location evidence="8">Cytoplasm</location>
    </subcellularLocation>
</comment>
<keyword evidence="5 8" id="KW-0648">Protein biosynthesis</keyword>
<keyword evidence="8" id="KW-0963">Cytoplasm</keyword>
<dbReference type="EC" id="6.1.1.14" evidence="8"/>
<organism evidence="9 10">
    <name type="scientific">Facklamia lactis</name>
    <dbReference type="NCBI Taxonomy" id="2749967"/>
    <lineage>
        <taxon>Bacteria</taxon>
        <taxon>Bacillati</taxon>
        <taxon>Bacillota</taxon>
        <taxon>Bacilli</taxon>
        <taxon>Lactobacillales</taxon>
        <taxon>Aerococcaceae</taxon>
        <taxon>Facklamia</taxon>
    </lineage>
</organism>
<dbReference type="Proteomes" id="UP000721415">
    <property type="component" value="Unassembled WGS sequence"/>
</dbReference>
<evidence type="ECO:0000256" key="5">
    <source>
        <dbReference type="ARBA" id="ARBA00022917"/>
    </source>
</evidence>
<dbReference type="PANTHER" id="PTHR30075:SF2">
    <property type="entry name" value="GLYCINE--TRNA LIGASE, CHLOROPLASTIC_MITOCHONDRIAL 2"/>
    <property type="match status" value="1"/>
</dbReference>
<evidence type="ECO:0000313" key="10">
    <source>
        <dbReference type="Proteomes" id="UP000721415"/>
    </source>
</evidence>
<comment type="similarity">
    <text evidence="1 8">Belongs to the class-II aminoacyl-tRNA synthetase family.</text>
</comment>